<dbReference type="VEuPathDB" id="TriTrypDB:TcG_05534"/>
<dbReference type="EMBL" id="PRFC01000042">
    <property type="protein sequence ID" value="PWV13626.1"/>
    <property type="molecule type" value="Genomic_DNA"/>
</dbReference>
<dbReference type="PANTHER" id="PTHR21727">
    <property type="entry name" value="PHOSPHORYLATED CTD INTERACTING FACTOR 1"/>
    <property type="match status" value="1"/>
</dbReference>
<dbReference type="VEuPathDB" id="TriTrypDB:BCY84_05036"/>
<dbReference type="VEuPathDB" id="TriTrypDB:C4B63_32g242"/>
<dbReference type="InterPro" id="IPR039881">
    <property type="entry name" value="PCIF1-like"/>
</dbReference>
<evidence type="ECO:0000313" key="2">
    <source>
        <dbReference type="EMBL" id="PWV13626.1"/>
    </source>
</evidence>
<reference evidence="2 3" key="1">
    <citation type="journal article" date="2018" name="Microb. Genom.">
        <title>Expanding an expanded genome: long-read sequencing of Trypanosoma cruzi.</title>
        <authorList>
            <person name="Berna L."/>
            <person name="Rodriguez M."/>
            <person name="Chiribao M.L."/>
            <person name="Parodi-Talice A."/>
            <person name="Pita S."/>
            <person name="Rijo G."/>
            <person name="Alvarez-Valin F."/>
            <person name="Robello C."/>
        </authorList>
    </citation>
    <scope>NUCLEOTIDE SEQUENCE [LARGE SCALE GENOMIC DNA]</scope>
    <source>
        <strain evidence="2 3">TCC</strain>
    </source>
</reference>
<protein>
    <recommendedName>
        <fullName evidence="1">PCIF1 WW domain-containing protein</fullName>
    </recommendedName>
</protein>
<dbReference type="VEuPathDB" id="TriTrypDB:Tc_MARK_166"/>
<dbReference type="GO" id="GO:0099122">
    <property type="term" value="F:RNA polymerase II C-terminal domain binding"/>
    <property type="evidence" value="ECO:0007669"/>
    <property type="project" value="InterPro"/>
</dbReference>
<dbReference type="VEuPathDB" id="TriTrypDB:TCSYLVIO_001304"/>
<dbReference type="VEuPathDB" id="TriTrypDB:C3747_42g194"/>
<feature type="domain" description="PCIF1 WW" evidence="1">
    <location>
        <begin position="232"/>
        <end position="343"/>
    </location>
</feature>
<dbReference type="VEuPathDB" id="TriTrypDB:TcCLB.511065.36"/>
<evidence type="ECO:0000259" key="1">
    <source>
        <dbReference type="Pfam" id="PF12237"/>
    </source>
</evidence>
<dbReference type="VEuPathDB" id="TriTrypDB:TcCL_NonESM05519"/>
<comment type="caution">
    <text evidence="2">The sequence shown here is derived from an EMBL/GenBank/DDBJ whole genome shotgun (WGS) entry which is preliminary data.</text>
</comment>
<proteinExistence type="predicted"/>
<dbReference type="PANTHER" id="PTHR21727:SF1">
    <property type="entry name" value="PCIF1 WW DOMAIN-CONTAINING PROTEIN"/>
    <property type="match status" value="1"/>
</dbReference>
<dbReference type="VEuPathDB" id="TriTrypDB:ECC02_004145"/>
<evidence type="ECO:0000313" key="3">
    <source>
        <dbReference type="Proteomes" id="UP000246078"/>
    </source>
</evidence>
<dbReference type="GO" id="GO:0016422">
    <property type="term" value="F:mRNA (2'-O-methyladenosine-N6-)-methyltransferase activity"/>
    <property type="evidence" value="ECO:0007669"/>
    <property type="project" value="InterPro"/>
</dbReference>
<dbReference type="OMA" id="PRKLWRH"/>
<dbReference type="OrthoDB" id="193787at2759"/>
<dbReference type="Proteomes" id="UP000246078">
    <property type="component" value="Unassembled WGS sequence"/>
</dbReference>
<organism evidence="2 3">
    <name type="scientific">Trypanosoma cruzi</name>
    <dbReference type="NCBI Taxonomy" id="5693"/>
    <lineage>
        <taxon>Eukaryota</taxon>
        <taxon>Discoba</taxon>
        <taxon>Euglenozoa</taxon>
        <taxon>Kinetoplastea</taxon>
        <taxon>Metakinetoplastina</taxon>
        <taxon>Trypanosomatida</taxon>
        <taxon>Trypanosomatidae</taxon>
        <taxon>Trypanosoma</taxon>
        <taxon>Schizotrypanum</taxon>
    </lineage>
</organism>
<name>A0A2V2WYJ8_TRYCR</name>
<accession>A0A2V2WYJ8</accession>
<dbReference type="InterPro" id="IPR022035">
    <property type="entry name" value="PCIF1_WW"/>
</dbReference>
<dbReference type="VEuPathDB" id="TriTrypDB:TcCLB.511903.170"/>
<dbReference type="VEuPathDB" id="TriTrypDB:TcBrA4_0010740"/>
<dbReference type="VEuPathDB" id="TriTrypDB:TcYC6_0083650"/>
<dbReference type="VEuPathDB" id="TriTrypDB:TCDM_07250"/>
<gene>
    <name evidence="2" type="ORF">C3747_42g194</name>
</gene>
<dbReference type="Pfam" id="PF12237">
    <property type="entry name" value="PCIF1_WW"/>
    <property type="match status" value="1"/>
</dbReference>
<dbReference type="AlphaFoldDB" id="A0A2V2WYJ8"/>
<sequence length="524" mass="58236">MKRQCVDGALDAAHPGLCFHREVLTYLRWSAIRRDFLEALQASPHLRFIEPKKLWRHSQEALGKWVLSQLARDTRGDRDAASSVSFFPTRAMLSSGTYDEQLIRDVSLKCESSGTPTVVAKIKQLIASFNLSKRCEDAAAEVLQELESASPSIYCTPSLRIIDAAEVGNRTGSQRRVHGAIAEISVRQPKHARHGCPPVSIPLAAYKKLEMCYKHFAEKTDGERYPRLDYGNRFLLRAATIALRYEGCLATGSLQLCADISLKQHLHAAGYHVMDLCASPINAYMGSPKTGSYNNNEDSSLEGEKVPNHFCSAFPDTDCYFGSLGSALKFDVEAAYNSPVVNPEKKPLLLTLDVPYDEDLCERLFSKLVNDMQQAASKMMIANEKQLPPPFVVDYVLVLPLWWDLPMERKKLLFTTSGGPPLSSDEEEASMDAIFKERSAVLNNGYTVPYEWPQRLAKTAGKSWVCFDGIFVGDSYNYFCTITNKWIPGVTATEVIGLAQPRATADGGQLLETLFASFYGTQQA</sequence>